<gene>
    <name evidence="2" type="ORF">PBAH0796_LOCUS33161</name>
</gene>
<proteinExistence type="predicted"/>
<sequence>MFRSSRLILKAGYGPRRETAFWSCRAHWHRFSLPLLRPHPGFRAFSHAGAAANVLLNVQESLDQQIIGHTQEKEAVLLALIAGEHVYIEGPPGVAKTMLAETAAQATGQSFFFYQMHRDTKLHELIGDAVIVREPHPEGGELVRSFTRPGGILTAELCVLDDISRAPGEALNVLLRLLNERQYCGPSSNGEVWDLPLRTAIATSNPSDPGSRYYTEPLDPANLDRFVLQLRTDGAISGGRWDEAERIIERFAEQGAAEGAAGAGGGRPAEAATGELQAATQAFARASVPRGVQRLLLDLLRELIERHGVNARNSLLTDRTFLVKALRVMRARAVLHGREKCRADDLQALRFLTTFRVPEQVHQNIDDIIASVLDRR</sequence>
<dbReference type="InterPro" id="IPR050764">
    <property type="entry name" value="CbbQ/NirQ/NorQ/GpvN"/>
</dbReference>
<dbReference type="InterPro" id="IPR027417">
    <property type="entry name" value="P-loop_NTPase"/>
</dbReference>
<dbReference type="AlphaFoldDB" id="A0A7S0FY17"/>
<protein>
    <recommendedName>
        <fullName evidence="1">AAA+ ATPase domain-containing protein</fullName>
    </recommendedName>
</protein>
<feature type="domain" description="AAA+ ATPase" evidence="1">
    <location>
        <begin position="82"/>
        <end position="234"/>
    </location>
</feature>
<dbReference type="PANTHER" id="PTHR42759">
    <property type="entry name" value="MOXR FAMILY PROTEIN"/>
    <property type="match status" value="1"/>
</dbReference>
<organism evidence="2">
    <name type="scientific">Pyrodinium bahamense</name>
    <dbReference type="NCBI Taxonomy" id="73915"/>
    <lineage>
        <taxon>Eukaryota</taxon>
        <taxon>Sar</taxon>
        <taxon>Alveolata</taxon>
        <taxon>Dinophyceae</taxon>
        <taxon>Gonyaulacales</taxon>
        <taxon>Pyrocystaceae</taxon>
        <taxon>Pyrodinium</taxon>
    </lineage>
</organism>
<dbReference type="EMBL" id="HBEG01054431">
    <property type="protein sequence ID" value="CAD8389715.1"/>
    <property type="molecule type" value="Transcribed_RNA"/>
</dbReference>
<dbReference type="Gene3D" id="3.40.50.300">
    <property type="entry name" value="P-loop containing nucleotide triphosphate hydrolases"/>
    <property type="match status" value="1"/>
</dbReference>
<dbReference type="InterPro" id="IPR011704">
    <property type="entry name" value="ATPase_dyneun-rel_AAA"/>
</dbReference>
<reference evidence="2" key="1">
    <citation type="submission" date="2021-01" db="EMBL/GenBank/DDBJ databases">
        <authorList>
            <person name="Corre E."/>
            <person name="Pelletier E."/>
            <person name="Niang G."/>
            <person name="Scheremetjew M."/>
            <person name="Finn R."/>
            <person name="Kale V."/>
            <person name="Holt S."/>
            <person name="Cochrane G."/>
            <person name="Meng A."/>
            <person name="Brown T."/>
            <person name="Cohen L."/>
        </authorList>
    </citation>
    <scope>NUCLEOTIDE SEQUENCE</scope>
    <source>
        <strain evidence="2">Pbaha01</strain>
    </source>
</reference>
<dbReference type="CDD" id="cd00009">
    <property type="entry name" value="AAA"/>
    <property type="match status" value="1"/>
</dbReference>
<dbReference type="PANTHER" id="PTHR42759:SF1">
    <property type="entry name" value="MAGNESIUM-CHELATASE SUBUNIT CHLD"/>
    <property type="match status" value="1"/>
</dbReference>
<evidence type="ECO:0000259" key="1">
    <source>
        <dbReference type="SMART" id="SM00382"/>
    </source>
</evidence>
<accession>A0A7S0FY17</accession>
<dbReference type="SUPFAM" id="SSF52540">
    <property type="entry name" value="P-loop containing nucleoside triphosphate hydrolases"/>
    <property type="match status" value="1"/>
</dbReference>
<dbReference type="PIRSF" id="PIRSF002849">
    <property type="entry name" value="AAA_ATPase_chaperone_MoxR_prd"/>
    <property type="match status" value="1"/>
</dbReference>
<name>A0A7S0FY17_9DINO</name>
<evidence type="ECO:0000313" key="2">
    <source>
        <dbReference type="EMBL" id="CAD8389715.1"/>
    </source>
</evidence>
<dbReference type="InterPro" id="IPR003593">
    <property type="entry name" value="AAA+_ATPase"/>
</dbReference>
<dbReference type="GO" id="GO:0016887">
    <property type="term" value="F:ATP hydrolysis activity"/>
    <property type="evidence" value="ECO:0007669"/>
    <property type="project" value="InterPro"/>
</dbReference>
<dbReference type="SMART" id="SM00382">
    <property type="entry name" value="AAA"/>
    <property type="match status" value="1"/>
</dbReference>
<dbReference type="GO" id="GO:0005524">
    <property type="term" value="F:ATP binding"/>
    <property type="evidence" value="ECO:0007669"/>
    <property type="project" value="InterPro"/>
</dbReference>
<dbReference type="Pfam" id="PF07728">
    <property type="entry name" value="AAA_5"/>
    <property type="match status" value="1"/>
</dbReference>